<evidence type="ECO:0000256" key="1">
    <source>
        <dbReference type="SAM" id="MobiDB-lite"/>
    </source>
</evidence>
<feature type="region of interest" description="Disordered" evidence="1">
    <location>
        <begin position="290"/>
        <end position="315"/>
    </location>
</feature>
<feature type="compositionally biased region" description="Acidic residues" evidence="1">
    <location>
        <begin position="118"/>
        <end position="131"/>
    </location>
</feature>
<protein>
    <submittedName>
        <fullName evidence="2">Uncharacterized protein</fullName>
    </submittedName>
</protein>
<sequence length="315" mass="36072">MMGSNLCPEALKADDSSCRLCLLILSQHLVRMFSGAVHEATKLIATERSELIHDGNPEGVNQQEDLPAEEEKREVNAFVGWAIHELRVEVGLKKHGLDKRRSASQGDDAGKSSHDDNDHDDNDDEDENDDDENDEMLAYLEGMRVFHDRAVLDEEYMRECYSLFHRMINNGWLTLVSKALFPFGRNLMRKIRDVCNDKAIRQHGNQSSIKAFEQLMGDSQLEEQFYLAHGDGVGRPLKRKVYCKLVKKVFHARFGAEFDKFKEKHTGRHVKGCQDLPFRLQLRAMTQKGTVENAKRHGHGEDDNDKKRPAKRKKG</sequence>
<feature type="region of interest" description="Disordered" evidence="1">
    <location>
        <begin position="97"/>
        <end position="131"/>
    </location>
</feature>
<dbReference type="AlphaFoldDB" id="A0A7S1UTF3"/>
<name>A0A7S1UTF3_9STRA</name>
<accession>A0A7S1UTF3</accession>
<gene>
    <name evidence="2" type="ORF">GOCE00092_LOCUS6694</name>
</gene>
<proteinExistence type="predicted"/>
<feature type="compositionally biased region" description="Basic and acidic residues" evidence="1">
    <location>
        <begin position="108"/>
        <end position="117"/>
    </location>
</feature>
<dbReference type="EMBL" id="HBGK01012876">
    <property type="protein sequence ID" value="CAD9277785.1"/>
    <property type="molecule type" value="Transcribed_RNA"/>
</dbReference>
<evidence type="ECO:0000313" key="2">
    <source>
        <dbReference type="EMBL" id="CAD9277785.1"/>
    </source>
</evidence>
<feature type="compositionally biased region" description="Basic and acidic residues" evidence="1">
    <location>
        <begin position="293"/>
        <end position="307"/>
    </location>
</feature>
<reference evidence="2" key="1">
    <citation type="submission" date="2021-01" db="EMBL/GenBank/DDBJ databases">
        <authorList>
            <person name="Corre E."/>
            <person name="Pelletier E."/>
            <person name="Niang G."/>
            <person name="Scheremetjew M."/>
            <person name="Finn R."/>
            <person name="Kale V."/>
            <person name="Holt S."/>
            <person name="Cochrane G."/>
            <person name="Meng A."/>
            <person name="Brown T."/>
            <person name="Cohen L."/>
        </authorList>
    </citation>
    <scope>NUCLEOTIDE SEQUENCE</scope>
    <source>
        <strain evidence="2">CCMP 410</strain>
    </source>
</reference>
<organism evidence="2">
    <name type="scientific">Grammatophora oceanica</name>
    <dbReference type="NCBI Taxonomy" id="210454"/>
    <lineage>
        <taxon>Eukaryota</taxon>
        <taxon>Sar</taxon>
        <taxon>Stramenopiles</taxon>
        <taxon>Ochrophyta</taxon>
        <taxon>Bacillariophyta</taxon>
        <taxon>Fragilariophyceae</taxon>
        <taxon>Fragilariophycidae</taxon>
        <taxon>Rhabdonematales</taxon>
        <taxon>Grammatophoraceae</taxon>
        <taxon>Grammatophora</taxon>
    </lineage>
</organism>